<evidence type="ECO:0008006" key="3">
    <source>
        <dbReference type="Google" id="ProtNLM"/>
    </source>
</evidence>
<evidence type="ECO:0000313" key="1">
    <source>
        <dbReference type="EMBL" id="KKW09307.1"/>
    </source>
</evidence>
<comment type="caution">
    <text evidence="1">The sequence shown here is derived from an EMBL/GenBank/DDBJ whole genome shotgun (WGS) entry which is preliminary data.</text>
</comment>
<organism evidence="1 2">
    <name type="scientific">Candidatus Kaiserbacteria bacterium GW2011_GWA2_49_19</name>
    <dbReference type="NCBI Taxonomy" id="1618669"/>
    <lineage>
        <taxon>Bacteria</taxon>
        <taxon>Candidatus Kaiseribacteriota</taxon>
    </lineage>
</organism>
<name>A0A0G1Y333_9BACT</name>
<dbReference type="EMBL" id="LCPZ01000004">
    <property type="protein sequence ID" value="KKW09307.1"/>
    <property type="molecule type" value="Genomic_DNA"/>
</dbReference>
<dbReference type="AlphaFoldDB" id="A0A0G1Y333"/>
<sequence length="316" mass="37032">MSPLEQSIFRTISYFDIAHFPLTKEELWRFLWSGLRPDKAPAEPGDTFLATLQAAPFLEGKYGYYFLRGQTAHVEERRRAVASIDQKLAKARRAARLISIIPFLRAVFVCNSVGREVAQLESDIDFFIVTETNRLWIVRFFANLLLRLFGLRTYGKRQRDRICLSFFVDRAHLDLSPWRVAPDDAHFAYWILQMVPVYDPGDIYRIFLENNRWLEDYLPNAMPVLPNKQPSSSGTVGIWRRVWERWWQGAYGDLIEKQAREIQKSLLSRLVKNKAEEKDYGVVIQPGIVKLHENDTRQSYRQAWLNKINEAERYAA</sequence>
<evidence type="ECO:0000313" key="2">
    <source>
        <dbReference type="Proteomes" id="UP000033965"/>
    </source>
</evidence>
<proteinExistence type="predicted"/>
<reference evidence="1 2" key="1">
    <citation type="journal article" date="2015" name="Nature">
        <title>rRNA introns, odd ribosomes, and small enigmatic genomes across a large radiation of phyla.</title>
        <authorList>
            <person name="Brown C.T."/>
            <person name="Hug L.A."/>
            <person name="Thomas B.C."/>
            <person name="Sharon I."/>
            <person name="Castelle C.J."/>
            <person name="Singh A."/>
            <person name="Wilkins M.J."/>
            <person name="Williams K.H."/>
            <person name="Banfield J.F."/>
        </authorList>
    </citation>
    <scope>NUCLEOTIDE SEQUENCE [LARGE SCALE GENOMIC DNA]</scope>
</reference>
<gene>
    <name evidence="1" type="ORF">UY44_C0004G0022</name>
</gene>
<protein>
    <recommendedName>
        <fullName evidence="3">Polymerase nucleotidyl transferase domain-containing protein</fullName>
    </recommendedName>
</protein>
<dbReference type="Proteomes" id="UP000033965">
    <property type="component" value="Unassembled WGS sequence"/>
</dbReference>
<accession>A0A0G1Y333</accession>